<dbReference type="AlphaFoldDB" id="A0A7J6GKJ2"/>
<feature type="region of interest" description="Disordered" evidence="1">
    <location>
        <begin position="66"/>
        <end position="85"/>
    </location>
</feature>
<feature type="compositionally biased region" description="Polar residues" evidence="1">
    <location>
        <begin position="73"/>
        <end position="85"/>
    </location>
</feature>
<feature type="domain" description="DUF4283" evidence="2">
    <location>
        <begin position="9"/>
        <end position="66"/>
    </location>
</feature>
<dbReference type="InterPro" id="IPR025558">
    <property type="entry name" value="DUF4283"/>
</dbReference>
<evidence type="ECO:0000313" key="4">
    <source>
        <dbReference type="Proteomes" id="UP000583929"/>
    </source>
</evidence>
<organism evidence="3 4">
    <name type="scientific">Cannabis sativa</name>
    <name type="common">Hemp</name>
    <name type="synonym">Marijuana</name>
    <dbReference type="NCBI Taxonomy" id="3483"/>
    <lineage>
        <taxon>Eukaryota</taxon>
        <taxon>Viridiplantae</taxon>
        <taxon>Streptophyta</taxon>
        <taxon>Embryophyta</taxon>
        <taxon>Tracheophyta</taxon>
        <taxon>Spermatophyta</taxon>
        <taxon>Magnoliopsida</taxon>
        <taxon>eudicotyledons</taxon>
        <taxon>Gunneridae</taxon>
        <taxon>Pentapetalae</taxon>
        <taxon>rosids</taxon>
        <taxon>fabids</taxon>
        <taxon>Rosales</taxon>
        <taxon>Cannabaceae</taxon>
        <taxon>Cannabis</taxon>
    </lineage>
</organism>
<reference evidence="3 4" key="1">
    <citation type="journal article" date="2020" name="bioRxiv">
        <title>Sequence and annotation of 42 cannabis genomes reveals extensive copy number variation in cannabinoid synthesis and pathogen resistance genes.</title>
        <authorList>
            <person name="Mckernan K.J."/>
            <person name="Helbert Y."/>
            <person name="Kane L.T."/>
            <person name="Ebling H."/>
            <person name="Zhang L."/>
            <person name="Liu B."/>
            <person name="Eaton Z."/>
            <person name="Mclaughlin S."/>
            <person name="Kingan S."/>
            <person name="Baybayan P."/>
            <person name="Concepcion G."/>
            <person name="Jordan M."/>
            <person name="Riva A."/>
            <person name="Barbazuk W."/>
            <person name="Harkins T."/>
        </authorList>
    </citation>
    <scope>NUCLEOTIDE SEQUENCE [LARGE SCALE GENOMIC DNA]</scope>
    <source>
        <strain evidence="4">cv. Jamaican Lion 4</strain>
        <tissue evidence="3">Leaf</tissue>
    </source>
</reference>
<proteinExistence type="predicted"/>
<dbReference type="Pfam" id="PF14111">
    <property type="entry name" value="DUF4283"/>
    <property type="match status" value="1"/>
</dbReference>
<dbReference type="Proteomes" id="UP000583929">
    <property type="component" value="Unassembled WGS sequence"/>
</dbReference>
<gene>
    <name evidence="3" type="ORF">G4B88_023986</name>
</gene>
<accession>A0A7J6GKJ2</accession>
<sequence length="318" mass="35829">MVDTTMIFQNIMADLWKPGKGIFIKRLEQNRFLFQFYHEIDIQRVLDGSPWTYDRKQLLIERLKPGKEGATPARQSAPESPTVNASSEIRGMNVANCDPHGCPQISHINSPSRAIGNQQSTLKEHVILVNDTSAVFNSEEIVEISDLKRKHKLAICLKQLVKWGSSISGEHTASTDNLFGVFGQGSAPKLELDAVTEHAPFWKLPQLPVGVPKLAKLMAEMEYPALQCRRLQPRSRNMVPELTYKKEIPSKLHEKVESLVTFNCSKRPTAVIFVSSSTEDMSSLNVSHEYNAPFKGDICVRVICTLTCYEVTDARYRQ</sequence>
<dbReference type="EMBL" id="JAATIQ010000098">
    <property type="protein sequence ID" value="KAF4383412.1"/>
    <property type="molecule type" value="Genomic_DNA"/>
</dbReference>
<protein>
    <recommendedName>
        <fullName evidence="2">DUF4283 domain-containing protein</fullName>
    </recommendedName>
</protein>
<name>A0A7J6GKJ2_CANSA</name>
<comment type="caution">
    <text evidence="3">The sequence shown here is derived from an EMBL/GenBank/DDBJ whole genome shotgun (WGS) entry which is preliminary data.</text>
</comment>
<evidence type="ECO:0000256" key="1">
    <source>
        <dbReference type="SAM" id="MobiDB-lite"/>
    </source>
</evidence>
<evidence type="ECO:0000259" key="2">
    <source>
        <dbReference type="Pfam" id="PF14111"/>
    </source>
</evidence>
<evidence type="ECO:0000313" key="3">
    <source>
        <dbReference type="EMBL" id="KAF4383412.1"/>
    </source>
</evidence>
<keyword evidence="4" id="KW-1185">Reference proteome</keyword>